<evidence type="ECO:0000313" key="6">
    <source>
        <dbReference type="Proteomes" id="UP000294299"/>
    </source>
</evidence>
<reference evidence="5 6" key="1">
    <citation type="submission" date="2019-02" db="EMBL/GenBank/DDBJ databases">
        <authorList>
            <person name="Lehtovirta-Morley E L."/>
        </authorList>
    </citation>
    <scope>NUCLEOTIDE SEQUENCE [LARGE SCALE GENOMIC DNA]</scope>
    <source>
        <strain evidence="5">NFRAN1</strain>
    </source>
</reference>
<name>A0A484IF75_9ARCH</name>
<dbReference type="AlphaFoldDB" id="A0A484IF75"/>
<comment type="cofactor">
    <cofactor evidence="1">
        <name>Zn(2+)</name>
        <dbReference type="ChEBI" id="CHEBI:29105"/>
    </cofactor>
</comment>
<dbReference type="Pfam" id="PF02633">
    <property type="entry name" value="Creatininase"/>
    <property type="match status" value="1"/>
</dbReference>
<protein>
    <submittedName>
        <fullName evidence="5">Creatinine amidohydrolase</fullName>
        <ecNumber evidence="5">3.5.2.10</ecNumber>
    </submittedName>
</protein>
<dbReference type="InterPro" id="IPR024087">
    <property type="entry name" value="Creatininase-like_sf"/>
</dbReference>
<dbReference type="PANTHER" id="PTHR35005:SF1">
    <property type="entry name" value="2-AMINO-5-FORMYLAMINO-6-RIBOSYLAMINOPYRIMIDIN-4(3H)-ONE 5'-MONOPHOSPHATE DEFORMYLASE"/>
    <property type="match status" value="1"/>
</dbReference>
<dbReference type="SUPFAM" id="SSF102215">
    <property type="entry name" value="Creatininase"/>
    <property type="match status" value="1"/>
</dbReference>
<dbReference type="Gene3D" id="3.40.50.10310">
    <property type="entry name" value="Creatininase"/>
    <property type="match status" value="1"/>
</dbReference>
<dbReference type="EC" id="3.5.2.10" evidence="5"/>
<dbReference type="Proteomes" id="UP000294299">
    <property type="component" value="Chromosome NFRAN"/>
</dbReference>
<dbReference type="OrthoDB" id="46121at2157"/>
<keyword evidence="4" id="KW-0862">Zinc</keyword>
<dbReference type="GO" id="GO:0016811">
    <property type="term" value="F:hydrolase activity, acting on carbon-nitrogen (but not peptide) bonds, in linear amides"/>
    <property type="evidence" value="ECO:0007669"/>
    <property type="project" value="TreeGrafter"/>
</dbReference>
<accession>A0A484IF75</accession>
<dbReference type="PANTHER" id="PTHR35005">
    <property type="entry name" value="3-DEHYDRO-SCYLLO-INOSOSE HYDROLASE"/>
    <property type="match status" value="1"/>
</dbReference>
<dbReference type="EMBL" id="LR216287">
    <property type="protein sequence ID" value="VFJ14671.1"/>
    <property type="molecule type" value="Genomic_DNA"/>
</dbReference>
<keyword evidence="3 5" id="KW-0378">Hydrolase</keyword>
<evidence type="ECO:0000313" key="5">
    <source>
        <dbReference type="EMBL" id="VFJ14671.1"/>
    </source>
</evidence>
<evidence type="ECO:0000256" key="2">
    <source>
        <dbReference type="ARBA" id="ARBA00022723"/>
    </source>
</evidence>
<keyword evidence="2" id="KW-0479">Metal-binding</keyword>
<dbReference type="RefSeq" id="WP_134484812.1">
    <property type="nucleotide sequence ID" value="NZ_LR216287.1"/>
</dbReference>
<organism evidence="5 6">
    <name type="scientific">Candidatus Nitrosocosmicus franklandianus</name>
    <dbReference type="NCBI Taxonomy" id="1798806"/>
    <lineage>
        <taxon>Archaea</taxon>
        <taxon>Nitrososphaerota</taxon>
        <taxon>Nitrososphaeria</taxon>
        <taxon>Nitrososphaerales</taxon>
        <taxon>Nitrososphaeraceae</taxon>
        <taxon>Candidatus Nitrosocosmicus</taxon>
    </lineage>
</organism>
<dbReference type="GO" id="GO:0009231">
    <property type="term" value="P:riboflavin biosynthetic process"/>
    <property type="evidence" value="ECO:0007669"/>
    <property type="project" value="TreeGrafter"/>
</dbReference>
<dbReference type="GeneID" id="39421567"/>
<dbReference type="KEGG" id="nfn:NFRAN_2349"/>
<gene>
    <name evidence="5" type="primary">crnA</name>
    <name evidence="5" type="ORF">NFRAN_2349</name>
</gene>
<dbReference type="GO" id="GO:0047789">
    <property type="term" value="F:creatininase activity"/>
    <property type="evidence" value="ECO:0007669"/>
    <property type="project" value="UniProtKB-EC"/>
</dbReference>
<evidence type="ECO:0000256" key="1">
    <source>
        <dbReference type="ARBA" id="ARBA00001947"/>
    </source>
</evidence>
<sequence>MDIKFISQGNFSSLLQNSQIDLAILPLGSTEQHGDHLPLATDTLIVEHISKILSERARMILLPSIFYGVSYEHEPLFNISLDYNVLVDLISNICNSLYKQGIKRVFVINGHHGNLGLLQYVGQNLFTKYGIESNFFYFINYWQMIDQKFDHAGEIETSLMLAINPELVKMDVSRQGFDITNEKDKDLYKMGLNMSINSPGGFVKFTKNGIWGNPQNATIDKGQKMLVQIIENTLKLFADPRFV</sequence>
<dbReference type="GO" id="GO:0046872">
    <property type="term" value="F:metal ion binding"/>
    <property type="evidence" value="ECO:0007669"/>
    <property type="project" value="UniProtKB-KW"/>
</dbReference>
<evidence type="ECO:0000256" key="3">
    <source>
        <dbReference type="ARBA" id="ARBA00022801"/>
    </source>
</evidence>
<keyword evidence="6" id="KW-1185">Reference proteome</keyword>
<evidence type="ECO:0000256" key="4">
    <source>
        <dbReference type="ARBA" id="ARBA00022833"/>
    </source>
</evidence>
<proteinExistence type="predicted"/>
<dbReference type="InterPro" id="IPR003785">
    <property type="entry name" value="Creatininase/forma_Hydrolase"/>
</dbReference>